<dbReference type="InterPro" id="IPR049156">
    <property type="entry name" value="Phage_chap_TAC_15-like"/>
</dbReference>
<sequence length="146" mass="15913">MAEKTIGAETYRTQPLPAKRAFALYVDLMRMLSDGANRFVPHVADLTGEDAGPIAEVLSLAAIGDMLRNTPTMTLIDLLERIVSAAEVQRPSGYAQVNIDEEFTGRLPDVIPLAEWVLKEQFGDFFPVSALAIGLRKVVQVLASAK</sequence>
<protein>
    <submittedName>
        <fullName evidence="1">Uncharacterized protein</fullName>
    </submittedName>
</protein>
<dbReference type="EMBL" id="PDVP01000007">
    <property type="protein sequence ID" value="PHP66551.1"/>
    <property type="molecule type" value="Genomic_DNA"/>
</dbReference>
<proteinExistence type="predicted"/>
<dbReference type="Pfam" id="PF21822">
    <property type="entry name" value="Phage_TAC_15"/>
    <property type="match status" value="1"/>
</dbReference>
<accession>A0A2G1QM66</accession>
<dbReference type="OrthoDB" id="8420586at2"/>
<dbReference type="AlphaFoldDB" id="A0A2G1QM66"/>
<comment type="caution">
    <text evidence="1">The sequence shown here is derived from an EMBL/GenBank/DDBJ whole genome shotgun (WGS) entry which is preliminary data.</text>
</comment>
<gene>
    <name evidence="1" type="ORF">CSC94_12745</name>
</gene>
<evidence type="ECO:0000313" key="1">
    <source>
        <dbReference type="EMBL" id="PHP66551.1"/>
    </source>
</evidence>
<dbReference type="Proteomes" id="UP000221168">
    <property type="component" value="Unassembled WGS sequence"/>
</dbReference>
<keyword evidence="2" id="KW-1185">Reference proteome</keyword>
<name>A0A2G1QM66_9HYPH</name>
<evidence type="ECO:0000313" key="2">
    <source>
        <dbReference type="Proteomes" id="UP000221168"/>
    </source>
</evidence>
<dbReference type="RefSeq" id="WP_099306737.1">
    <property type="nucleotide sequence ID" value="NZ_PDVP01000007.1"/>
</dbReference>
<reference evidence="1 2" key="1">
    <citation type="submission" date="2017-10" db="EMBL/GenBank/DDBJ databases">
        <title>Sedimentibacterium mangrovi gen. nov., sp. nov., a novel member of family Phyllobacteriacea isolated from mangrove sediment.</title>
        <authorList>
            <person name="Liao H."/>
            <person name="Tian Y."/>
        </authorList>
    </citation>
    <scope>NUCLEOTIDE SEQUENCE [LARGE SCALE GENOMIC DNA]</scope>
    <source>
        <strain evidence="1 2">X9-2-2</strain>
    </source>
</reference>
<organism evidence="1 2">
    <name type="scientific">Zhengella mangrovi</name>
    <dbReference type="NCBI Taxonomy" id="1982044"/>
    <lineage>
        <taxon>Bacteria</taxon>
        <taxon>Pseudomonadati</taxon>
        <taxon>Pseudomonadota</taxon>
        <taxon>Alphaproteobacteria</taxon>
        <taxon>Hyphomicrobiales</taxon>
        <taxon>Notoacmeibacteraceae</taxon>
        <taxon>Zhengella</taxon>
    </lineage>
</organism>